<evidence type="ECO:0000313" key="2">
    <source>
        <dbReference type="EMBL" id="RIJ24409.1"/>
    </source>
</evidence>
<feature type="domain" description="HTH luxR-type" evidence="1">
    <location>
        <begin position="187"/>
        <end position="252"/>
    </location>
</feature>
<organism evidence="2 3">
    <name type="scientific">Henriciella barbarensis</name>
    <dbReference type="NCBI Taxonomy" id="86342"/>
    <lineage>
        <taxon>Bacteria</taxon>
        <taxon>Pseudomonadati</taxon>
        <taxon>Pseudomonadota</taxon>
        <taxon>Alphaproteobacteria</taxon>
        <taxon>Hyphomonadales</taxon>
        <taxon>Hyphomonadaceae</taxon>
        <taxon>Henriciella</taxon>
    </lineage>
</organism>
<dbReference type="InterPro" id="IPR016032">
    <property type="entry name" value="Sig_transdc_resp-reg_C-effctor"/>
</dbReference>
<dbReference type="InterPro" id="IPR000073">
    <property type="entry name" value="AB_hydrolase_1"/>
</dbReference>
<accession>A0A399R4Q9</accession>
<dbReference type="AlphaFoldDB" id="A0A399R4Q9"/>
<dbReference type="EMBL" id="QWGB01000005">
    <property type="protein sequence ID" value="RIJ24409.1"/>
    <property type="molecule type" value="Genomic_DNA"/>
</dbReference>
<dbReference type="GO" id="GO:0003677">
    <property type="term" value="F:DNA binding"/>
    <property type="evidence" value="ECO:0007669"/>
    <property type="project" value="InterPro"/>
</dbReference>
<dbReference type="Gene3D" id="3.40.50.1820">
    <property type="entry name" value="alpha/beta hydrolase"/>
    <property type="match status" value="1"/>
</dbReference>
<protein>
    <submittedName>
        <fullName evidence="2">Alpha/beta fold hydrolase</fullName>
    </submittedName>
</protein>
<dbReference type="InterPro" id="IPR029058">
    <property type="entry name" value="AB_hydrolase_fold"/>
</dbReference>
<dbReference type="Pfam" id="PF12697">
    <property type="entry name" value="Abhydrolase_6"/>
    <property type="match status" value="1"/>
</dbReference>
<dbReference type="SUPFAM" id="SSF53474">
    <property type="entry name" value="alpha/beta-Hydrolases"/>
    <property type="match status" value="1"/>
</dbReference>
<reference evidence="2 3" key="1">
    <citation type="submission" date="2018-08" db="EMBL/GenBank/DDBJ databases">
        <title>Henriciella mobilis sp. nov., isolated from seawater.</title>
        <authorList>
            <person name="Cheng H."/>
            <person name="Wu Y.-H."/>
            <person name="Xu X.-W."/>
            <person name="Guo L.-L."/>
        </authorList>
    </citation>
    <scope>NUCLEOTIDE SEQUENCE [LARGE SCALE GENOMIC DNA]</scope>
    <source>
        <strain evidence="2 3">CCUG66934</strain>
    </source>
</reference>
<sequence length="574" mass="63391">MTSTTTESRYFELLGRAYEIPLESTGFESFLDAAHDYFCADPETGKVAEDVARFSHEGLEDHTSRLERIFDVAMKAEAHDAETDTRYHSVLRVAVGTMQVHGNEAAIALLGCDFPRRLSELPFDHEALNQIREILSEPNREDLIVLARVREDNPRPCLALVQPGHGDDTEARISLSFIHWSDGLIERLGSALGLTESETEVLQGHLDNKTPREIAEERGRSPETVKVQAKTILRKTGCARMTDVVRLAASISYLLRKMPDARRADLDDWATPVSSLAQTVRDGRSIAYYRHGPSSAKTTVLFSHALIQGPFFAPAFLSMLADAGIRLLAPSRPGYGYSDPPRSADTFEADAVADALAVLESEQAGDVHVVGHQLGTSHAFRIANALGARARSLIFINGGIPLDEKHYASMDRRVRFAAMATRHAPAILKMANALGIRSFKKKGVRAFLTDRYARSEVDMRALLMPGVMDLHAHGTFHACEQEGLPFFLDEKSKHSDWSADALSASCRQYWLQPEDCSIVDPEAVREFVGKLRGARFETEPGAGAIMLYQRPERVAHFILDAISDTPDTGRAVSP</sequence>
<dbReference type="PANTHER" id="PTHR43689:SF8">
    <property type="entry name" value="ALPHA_BETA-HYDROLASES SUPERFAMILY PROTEIN"/>
    <property type="match status" value="1"/>
</dbReference>
<dbReference type="Gene3D" id="1.10.10.10">
    <property type="entry name" value="Winged helix-like DNA-binding domain superfamily/Winged helix DNA-binding domain"/>
    <property type="match status" value="1"/>
</dbReference>
<proteinExistence type="predicted"/>
<dbReference type="RefSeq" id="WP_119379598.1">
    <property type="nucleotide sequence ID" value="NZ_QWGB01000005.1"/>
</dbReference>
<comment type="caution">
    <text evidence="2">The sequence shown here is derived from an EMBL/GenBank/DDBJ whole genome shotgun (WGS) entry which is preliminary data.</text>
</comment>
<dbReference type="Proteomes" id="UP000265431">
    <property type="component" value="Unassembled WGS sequence"/>
</dbReference>
<dbReference type="OrthoDB" id="8107794at2"/>
<dbReference type="InterPro" id="IPR000792">
    <property type="entry name" value="Tscrpt_reg_LuxR_C"/>
</dbReference>
<evidence type="ECO:0000313" key="3">
    <source>
        <dbReference type="Proteomes" id="UP000265431"/>
    </source>
</evidence>
<keyword evidence="3" id="KW-1185">Reference proteome</keyword>
<keyword evidence="2" id="KW-0378">Hydrolase</keyword>
<gene>
    <name evidence="2" type="ORF">D1224_09280</name>
</gene>
<dbReference type="PROSITE" id="PS50043">
    <property type="entry name" value="HTH_LUXR_2"/>
    <property type="match status" value="1"/>
</dbReference>
<dbReference type="Pfam" id="PF00196">
    <property type="entry name" value="GerE"/>
    <property type="match status" value="1"/>
</dbReference>
<name>A0A399R4Q9_9PROT</name>
<dbReference type="GO" id="GO:0016787">
    <property type="term" value="F:hydrolase activity"/>
    <property type="evidence" value="ECO:0007669"/>
    <property type="project" value="UniProtKB-KW"/>
</dbReference>
<dbReference type="PANTHER" id="PTHR43689">
    <property type="entry name" value="HYDROLASE"/>
    <property type="match status" value="1"/>
</dbReference>
<dbReference type="InterPro" id="IPR036388">
    <property type="entry name" value="WH-like_DNA-bd_sf"/>
</dbReference>
<evidence type="ECO:0000259" key="1">
    <source>
        <dbReference type="PROSITE" id="PS50043"/>
    </source>
</evidence>
<dbReference type="GO" id="GO:0006355">
    <property type="term" value="P:regulation of DNA-templated transcription"/>
    <property type="evidence" value="ECO:0007669"/>
    <property type="project" value="InterPro"/>
</dbReference>
<dbReference type="SMART" id="SM00421">
    <property type="entry name" value="HTH_LUXR"/>
    <property type="match status" value="1"/>
</dbReference>
<dbReference type="SUPFAM" id="SSF46894">
    <property type="entry name" value="C-terminal effector domain of the bipartite response regulators"/>
    <property type="match status" value="1"/>
</dbReference>